<dbReference type="PROSITE" id="PS51217">
    <property type="entry name" value="UVRD_HELICASE_CTER"/>
    <property type="match status" value="1"/>
</dbReference>
<keyword evidence="7" id="KW-0238">DNA-binding</keyword>
<keyword evidence="8" id="KW-0413">Isomerase</keyword>
<evidence type="ECO:0000256" key="14">
    <source>
        <dbReference type="SAM" id="MobiDB-lite"/>
    </source>
</evidence>
<dbReference type="GO" id="GO:0003677">
    <property type="term" value="F:DNA binding"/>
    <property type="evidence" value="ECO:0007669"/>
    <property type="project" value="UniProtKB-KW"/>
</dbReference>
<evidence type="ECO:0000256" key="3">
    <source>
        <dbReference type="ARBA" id="ARBA00022741"/>
    </source>
</evidence>
<protein>
    <recommendedName>
        <fullName evidence="2">ATP-dependent DNA helicase PcrA</fullName>
        <ecNumber evidence="10">5.6.2.4</ecNumber>
    </recommendedName>
    <alternativeName>
        <fullName evidence="11">DNA 3'-5' helicase PcrA</fullName>
    </alternativeName>
</protein>
<dbReference type="CDD" id="cd18807">
    <property type="entry name" value="SF1_C_UvrD"/>
    <property type="match status" value="1"/>
</dbReference>
<comment type="caution">
    <text evidence="17">The sequence shown here is derived from an EMBL/GenBank/DDBJ whole genome shotgun (WGS) entry which is preliminary data.</text>
</comment>
<evidence type="ECO:0000313" key="17">
    <source>
        <dbReference type="EMBL" id="HJC05726.1"/>
    </source>
</evidence>
<dbReference type="GO" id="GO:0033202">
    <property type="term" value="C:DNA helicase complex"/>
    <property type="evidence" value="ECO:0007669"/>
    <property type="project" value="TreeGrafter"/>
</dbReference>
<dbReference type="SUPFAM" id="SSF52540">
    <property type="entry name" value="P-loop containing nucleoside triphosphate hydrolases"/>
    <property type="match status" value="1"/>
</dbReference>
<dbReference type="AlphaFoldDB" id="A0A9D2N178"/>
<feature type="region of interest" description="Disordered" evidence="14">
    <location>
        <begin position="657"/>
        <end position="699"/>
    </location>
</feature>
<reference evidence="17" key="1">
    <citation type="journal article" date="2021" name="PeerJ">
        <title>Extensive microbial diversity within the chicken gut microbiome revealed by metagenomics and culture.</title>
        <authorList>
            <person name="Gilroy R."/>
            <person name="Ravi A."/>
            <person name="Getino M."/>
            <person name="Pursley I."/>
            <person name="Horton D.L."/>
            <person name="Alikhan N.F."/>
            <person name="Baker D."/>
            <person name="Gharbi K."/>
            <person name="Hall N."/>
            <person name="Watson M."/>
            <person name="Adriaenssens E.M."/>
            <person name="Foster-Nyarko E."/>
            <person name="Jarju S."/>
            <person name="Secka A."/>
            <person name="Antonio M."/>
            <person name="Oren A."/>
            <person name="Chaudhuri R.R."/>
            <person name="La Ragione R."/>
            <person name="Hildebrand F."/>
            <person name="Pallen M.J."/>
        </authorList>
    </citation>
    <scope>NUCLEOTIDE SEQUENCE</scope>
    <source>
        <strain evidence="17">CHK180-15479</strain>
    </source>
</reference>
<dbReference type="CDD" id="cd17932">
    <property type="entry name" value="DEXQc_UvrD"/>
    <property type="match status" value="1"/>
</dbReference>
<dbReference type="PROSITE" id="PS51198">
    <property type="entry name" value="UVRD_HELICASE_ATP_BIND"/>
    <property type="match status" value="1"/>
</dbReference>
<comment type="catalytic activity">
    <reaction evidence="12">
        <text>ATP + H2O = ADP + phosphate + H(+)</text>
        <dbReference type="Rhea" id="RHEA:13065"/>
        <dbReference type="ChEBI" id="CHEBI:15377"/>
        <dbReference type="ChEBI" id="CHEBI:15378"/>
        <dbReference type="ChEBI" id="CHEBI:30616"/>
        <dbReference type="ChEBI" id="CHEBI:43474"/>
        <dbReference type="ChEBI" id="CHEBI:456216"/>
        <dbReference type="EC" id="5.6.2.4"/>
    </reaction>
</comment>
<comment type="catalytic activity">
    <reaction evidence="9">
        <text>Couples ATP hydrolysis with the unwinding of duplex DNA by translocating in the 3'-5' direction.</text>
        <dbReference type="EC" id="5.6.2.4"/>
    </reaction>
</comment>
<dbReference type="GO" id="GO:0016787">
    <property type="term" value="F:hydrolase activity"/>
    <property type="evidence" value="ECO:0007669"/>
    <property type="project" value="UniProtKB-UniRule"/>
</dbReference>
<evidence type="ECO:0000313" key="18">
    <source>
        <dbReference type="Proteomes" id="UP000823910"/>
    </source>
</evidence>
<proteinExistence type="inferred from homology"/>
<evidence type="ECO:0000259" key="16">
    <source>
        <dbReference type="PROSITE" id="PS51217"/>
    </source>
</evidence>
<dbReference type="GO" id="GO:0009314">
    <property type="term" value="P:response to radiation"/>
    <property type="evidence" value="ECO:0007669"/>
    <property type="project" value="UniProtKB-ARBA"/>
</dbReference>
<gene>
    <name evidence="17" type="ORF">H9704_06175</name>
</gene>
<dbReference type="Pfam" id="PF13361">
    <property type="entry name" value="UvrD_C"/>
    <property type="match status" value="1"/>
</dbReference>
<dbReference type="InterPro" id="IPR014016">
    <property type="entry name" value="UvrD-like_ATP-bd"/>
</dbReference>
<dbReference type="InterPro" id="IPR013986">
    <property type="entry name" value="DExx_box_DNA_helicase_dom_sf"/>
</dbReference>
<evidence type="ECO:0000256" key="13">
    <source>
        <dbReference type="PROSITE-ProRule" id="PRU00560"/>
    </source>
</evidence>
<evidence type="ECO:0000256" key="12">
    <source>
        <dbReference type="ARBA" id="ARBA00048988"/>
    </source>
</evidence>
<feature type="domain" description="UvrD-like helicase ATP-binding" evidence="15">
    <location>
        <begin position="5"/>
        <end position="285"/>
    </location>
</feature>
<dbReference type="GO" id="GO:0000725">
    <property type="term" value="P:recombinational repair"/>
    <property type="evidence" value="ECO:0007669"/>
    <property type="project" value="TreeGrafter"/>
</dbReference>
<dbReference type="InterPro" id="IPR000212">
    <property type="entry name" value="DNA_helicase_UvrD/REP"/>
</dbReference>
<feature type="binding site" evidence="13">
    <location>
        <begin position="26"/>
        <end position="33"/>
    </location>
    <ligand>
        <name>ATP</name>
        <dbReference type="ChEBI" id="CHEBI:30616"/>
    </ligand>
</feature>
<evidence type="ECO:0000259" key="15">
    <source>
        <dbReference type="PROSITE" id="PS51198"/>
    </source>
</evidence>
<dbReference type="Gene3D" id="1.10.486.10">
    <property type="entry name" value="PCRA, domain 4"/>
    <property type="match status" value="1"/>
</dbReference>
<keyword evidence="3 13" id="KW-0547">Nucleotide-binding</keyword>
<reference evidence="17" key="2">
    <citation type="submission" date="2021-04" db="EMBL/GenBank/DDBJ databases">
        <authorList>
            <person name="Gilroy R."/>
        </authorList>
    </citation>
    <scope>NUCLEOTIDE SEQUENCE</scope>
    <source>
        <strain evidence="17">CHK180-15479</strain>
    </source>
</reference>
<dbReference type="Pfam" id="PF21196">
    <property type="entry name" value="PcrA_UvrD_tudor"/>
    <property type="match status" value="1"/>
</dbReference>
<comment type="similarity">
    <text evidence="1">Belongs to the helicase family. UvrD subfamily.</text>
</comment>
<dbReference type="PANTHER" id="PTHR11070">
    <property type="entry name" value="UVRD / RECB / PCRA DNA HELICASE FAMILY MEMBER"/>
    <property type="match status" value="1"/>
</dbReference>
<dbReference type="PANTHER" id="PTHR11070:SF2">
    <property type="entry name" value="ATP-DEPENDENT DNA HELICASE SRS2"/>
    <property type="match status" value="1"/>
</dbReference>
<evidence type="ECO:0000256" key="4">
    <source>
        <dbReference type="ARBA" id="ARBA00022801"/>
    </source>
</evidence>
<dbReference type="EMBL" id="DWWT01000026">
    <property type="protein sequence ID" value="HJC05726.1"/>
    <property type="molecule type" value="Genomic_DNA"/>
</dbReference>
<dbReference type="InterPro" id="IPR027417">
    <property type="entry name" value="P-loop_NTPase"/>
</dbReference>
<dbReference type="GO" id="GO:0043138">
    <property type="term" value="F:3'-5' DNA helicase activity"/>
    <property type="evidence" value="ECO:0007669"/>
    <property type="project" value="UniProtKB-EC"/>
</dbReference>
<dbReference type="Gene3D" id="3.40.50.300">
    <property type="entry name" value="P-loop containing nucleotide triphosphate hydrolases"/>
    <property type="match status" value="2"/>
</dbReference>
<evidence type="ECO:0000256" key="5">
    <source>
        <dbReference type="ARBA" id="ARBA00022806"/>
    </source>
</evidence>
<accession>A0A9D2N178</accession>
<evidence type="ECO:0000256" key="7">
    <source>
        <dbReference type="ARBA" id="ARBA00023125"/>
    </source>
</evidence>
<feature type="domain" description="UvrD-like helicase C-terminal" evidence="16">
    <location>
        <begin position="286"/>
        <end position="558"/>
    </location>
</feature>
<evidence type="ECO:0000256" key="8">
    <source>
        <dbReference type="ARBA" id="ARBA00023235"/>
    </source>
</evidence>
<evidence type="ECO:0000256" key="2">
    <source>
        <dbReference type="ARBA" id="ARBA00014807"/>
    </source>
</evidence>
<dbReference type="EC" id="5.6.2.4" evidence="10"/>
<keyword evidence="4 13" id="KW-0378">Hydrolase</keyword>
<dbReference type="GO" id="GO:0005829">
    <property type="term" value="C:cytosol"/>
    <property type="evidence" value="ECO:0007669"/>
    <property type="project" value="TreeGrafter"/>
</dbReference>
<dbReference type="FunFam" id="1.10.10.160:FF:000001">
    <property type="entry name" value="ATP-dependent DNA helicase"/>
    <property type="match status" value="1"/>
</dbReference>
<evidence type="ECO:0000256" key="10">
    <source>
        <dbReference type="ARBA" id="ARBA00034808"/>
    </source>
</evidence>
<evidence type="ECO:0000256" key="11">
    <source>
        <dbReference type="ARBA" id="ARBA00034900"/>
    </source>
</evidence>
<dbReference type="GO" id="GO:0005524">
    <property type="term" value="F:ATP binding"/>
    <property type="evidence" value="ECO:0007669"/>
    <property type="project" value="UniProtKB-UniRule"/>
</dbReference>
<dbReference type="InterPro" id="IPR014017">
    <property type="entry name" value="DNA_helicase_UvrD-like_C"/>
</dbReference>
<name>A0A9D2N178_9FIRM</name>
<evidence type="ECO:0000256" key="1">
    <source>
        <dbReference type="ARBA" id="ARBA00009922"/>
    </source>
</evidence>
<evidence type="ECO:0000256" key="6">
    <source>
        <dbReference type="ARBA" id="ARBA00022840"/>
    </source>
</evidence>
<dbReference type="Pfam" id="PF00580">
    <property type="entry name" value="UvrD-helicase"/>
    <property type="match status" value="1"/>
</dbReference>
<organism evidence="17 18">
    <name type="scientific">Candidatus Enterocloster excrementipullorum</name>
    <dbReference type="NCBI Taxonomy" id="2838559"/>
    <lineage>
        <taxon>Bacteria</taxon>
        <taxon>Bacillati</taxon>
        <taxon>Bacillota</taxon>
        <taxon>Clostridia</taxon>
        <taxon>Lachnospirales</taxon>
        <taxon>Lachnospiraceae</taxon>
        <taxon>Enterocloster</taxon>
    </lineage>
</organism>
<dbReference type="Gene3D" id="1.10.10.160">
    <property type="match status" value="1"/>
</dbReference>
<evidence type="ECO:0000256" key="9">
    <source>
        <dbReference type="ARBA" id="ARBA00034617"/>
    </source>
</evidence>
<sequence>MSNYDTLNPMQKEAVLCTEGPLLILAGAGSGKTRVLTHRVAYLIEEKGVNPWNILAITFTNKAAGEMRERVDNLVGFGAESIWVSTFHSSCVRILRRHIEYLGYSTNFSIYDTDDQRTLMKQVFKTLDVDTKQFKERGVLGVISSAKDKLISPEAFLLNAGDDFREKKIGEIYKEYQKQLKKNNALDFDDLIVKTVELFQNNPQVLDYYQERFRYIMVDEYQDTNYAQFKLVSLLASKYKNLCVVGDDDQSIYRFRGADIGNILSFEETFPGTKVIKLEQNYRSTQNILDAANGVIRNNKGRKDKTLWTANGEGSLVRFCQFDTAKDEADFVARQIRDCGRSYKEQAVLYRTNAQSRLLEERCIFYNVPYRLVGGVNFYQRKEIKDILAYLRTIANGVDDLSILRIINVPKRGIGAVTMGKVTAFASEHGLSLYEGLKNVRQVPGIGKAAGKIGDFVEQMEEFRQESQTEGFSLRNLIEGIVEKTGYRQELEAEGEIEAETRMENIEELINKAVSYEEDSEHPTLAEFLEQVALVADIDSMDDSEERVTLMTLHSAKGLEFSKVYLTGMEDGLFPGYMSITSDDPSDMEEERRLCYVGITRAKEELVLTAARQRMVNGETRYAKPSRFLDEIPEELLDEERLEPVLSGWEREKKSFHFGNDDSEADLPWNQASGAGEGGLRGQHTARTPGSGAPGSLGYGGSWGYSGRTSGGKSTASGLGSSGTSQGGAFGGKASFGKSFTVTKAASLSYGPGDRVQHAKFGPGTVKEIKDGPKDYEVTVDFDKGGVKRMFASFAKLEKIE</sequence>
<keyword evidence="6 13" id="KW-0067">ATP-binding</keyword>
<dbReference type="Proteomes" id="UP000823910">
    <property type="component" value="Unassembled WGS sequence"/>
</dbReference>
<dbReference type="FunFam" id="1.10.486.10:FF:000003">
    <property type="entry name" value="ATP-dependent DNA helicase"/>
    <property type="match status" value="1"/>
</dbReference>
<keyword evidence="5 13" id="KW-0347">Helicase</keyword>